<protein>
    <submittedName>
        <fullName evidence="2">NTP transferase domain-containing protein</fullName>
    </submittedName>
</protein>
<organism evidence="2 3">
    <name type="scientific">Ferrimicrobium acidiphilum</name>
    <dbReference type="NCBI Taxonomy" id="121039"/>
    <lineage>
        <taxon>Bacteria</taxon>
        <taxon>Bacillati</taxon>
        <taxon>Actinomycetota</taxon>
        <taxon>Acidimicrobiia</taxon>
        <taxon>Acidimicrobiales</taxon>
        <taxon>Acidimicrobiaceae</taxon>
        <taxon>Ferrimicrobium</taxon>
    </lineage>
</organism>
<comment type="caution">
    <text evidence="2">The sequence shown here is derived from an EMBL/GenBank/DDBJ whole genome shotgun (WGS) entry which is preliminary data.</text>
</comment>
<evidence type="ECO:0000313" key="2">
    <source>
        <dbReference type="EMBL" id="MEX6428273.1"/>
    </source>
</evidence>
<dbReference type="RefSeq" id="WP_298385464.1">
    <property type="nucleotide sequence ID" value="NZ_JBFSHR010000001.1"/>
</dbReference>
<evidence type="ECO:0000313" key="3">
    <source>
        <dbReference type="Proteomes" id="UP001560267"/>
    </source>
</evidence>
<dbReference type="SUPFAM" id="SSF53448">
    <property type="entry name" value="Nucleotide-diphospho-sugar transferases"/>
    <property type="match status" value="1"/>
</dbReference>
<dbReference type="InterPro" id="IPR029044">
    <property type="entry name" value="Nucleotide-diphossugar_trans"/>
</dbReference>
<dbReference type="Pfam" id="PF12804">
    <property type="entry name" value="NTP_transf_3"/>
    <property type="match status" value="1"/>
</dbReference>
<proteinExistence type="predicted"/>
<gene>
    <name evidence="2" type="ORF">AB6A68_00220</name>
</gene>
<dbReference type="GO" id="GO:0016740">
    <property type="term" value="F:transferase activity"/>
    <property type="evidence" value="ECO:0007669"/>
    <property type="project" value="UniProtKB-KW"/>
</dbReference>
<dbReference type="PANTHER" id="PTHR43777">
    <property type="entry name" value="MOLYBDENUM COFACTOR CYTIDYLYLTRANSFERASE"/>
    <property type="match status" value="1"/>
</dbReference>
<accession>A0ABV3XY85</accession>
<dbReference type="Proteomes" id="UP001560267">
    <property type="component" value="Unassembled WGS sequence"/>
</dbReference>
<dbReference type="EMBL" id="JBFSHR010000001">
    <property type="protein sequence ID" value="MEX6428273.1"/>
    <property type="molecule type" value="Genomic_DNA"/>
</dbReference>
<dbReference type="PANTHER" id="PTHR43777:SF1">
    <property type="entry name" value="MOLYBDENUM COFACTOR CYTIDYLYLTRANSFERASE"/>
    <property type="match status" value="1"/>
</dbReference>
<name>A0ABV3XY85_9ACTN</name>
<feature type="domain" description="MobA-like NTP transferase" evidence="1">
    <location>
        <begin position="17"/>
        <end position="170"/>
    </location>
</feature>
<keyword evidence="2" id="KW-0808">Transferase</keyword>
<evidence type="ECO:0000259" key="1">
    <source>
        <dbReference type="Pfam" id="PF12804"/>
    </source>
</evidence>
<dbReference type="Gene3D" id="3.90.550.10">
    <property type="entry name" value="Spore Coat Polysaccharide Biosynthesis Protein SpsA, Chain A"/>
    <property type="match status" value="1"/>
</dbReference>
<dbReference type="InterPro" id="IPR025877">
    <property type="entry name" value="MobA-like_NTP_Trfase"/>
</dbReference>
<reference evidence="2 3" key="1">
    <citation type="submission" date="2024-07" db="EMBL/GenBank/DDBJ databases">
        <title>Draft Genome Sequence of Ferrimicrobium acidiphilum Strain YE2023, Isolated from a Pulp of Bioleach Reactor.</title>
        <authorList>
            <person name="Elkina Y.A."/>
            <person name="Bulaeva A.G."/>
            <person name="Beletsky A.V."/>
            <person name="Mardanov A.V."/>
        </authorList>
    </citation>
    <scope>NUCLEOTIDE SEQUENCE [LARGE SCALE GENOMIC DNA]</scope>
    <source>
        <strain evidence="2 3">YE2023</strain>
    </source>
</reference>
<keyword evidence="3" id="KW-1185">Reference proteome</keyword>
<sequence>MSWAIPRTEELASTALVVLAAGFGSRFDGQTYKLLVDVGGRPLVSWALEAAAAVPAGAHFVVTQDERLAGILPTCFEELHNPSPRDGLASSLALAIDAVQDLGLSAVTVGLADQPFVPAQAWYLVSSVVTTGVAVATYAGQRGNPVKIASSVFGLLERQGDVGARGIFDRVNLVEVPCPGDPLDVDTRSDLARVRAKERKCYADC</sequence>